<dbReference type="SUPFAM" id="SSF55681">
    <property type="entry name" value="Class II aaRS and biotin synthetases"/>
    <property type="match status" value="1"/>
</dbReference>
<feature type="DNA-binding region" description="H-T-H motif" evidence="4">
    <location>
        <begin position="25"/>
        <end position="44"/>
    </location>
</feature>
<evidence type="ECO:0000256" key="2">
    <source>
        <dbReference type="ARBA" id="ARBA00023125"/>
    </source>
</evidence>
<comment type="caution">
    <text evidence="6">The sequence shown here is derived from an EMBL/GenBank/DDBJ whole genome shotgun (WGS) entry which is preliminary data.</text>
</comment>
<dbReference type="CDD" id="cd16442">
    <property type="entry name" value="BPL"/>
    <property type="match status" value="1"/>
</dbReference>
<protein>
    <recommendedName>
        <fullName evidence="4">Bifunctional ligase/repressor BirA</fullName>
    </recommendedName>
    <alternativeName>
        <fullName evidence="4">Biotin--[acetyl-CoA-carboxylase] ligase</fullName>
        <ecNumber evidence="4">6.3.4.15</ecNumber>
    </alternativeName>
    <alternativeName>
        <fullName evidence="4">Biotin--protein ligase</fullName>
    </alternativeName>
    <alternativeName>
        <fullName evidence="4">Biotin-[acetyl-CoA carboxylase] synthetase</fullName>
    </alternativeName>
</protein>
<gene>
    <name evidence="4" type="primary">birA</name>
    <name evidence="6" type="ORF">ACFSUN_18000</name>
</gene>
<keyword evidence="1 4" id="KW-0436">Ligase</keyword>
<dbReference type="InterPro" id="IPR013196">
    <property type="entry name" value="HTH_11"/>
</dbReference>
<dbReference type="InterPro" id="IPR004143">
    <property type="entry name" value="BPL_LPL_catalytic"/>
</dbReference>
<comment type="catalytic activity">
    <reaction evidence="4">
        <text>biotin + L-lysyl-[protein] + ATP = N(6)-biotinyl-L-lysyl-[protein] + AMP + diphosphate + H(+)</text>
        <dbReference type="Rhea" id="RHEA:11756"/>
        <dbReference type="Rhea" id="RHEA-COMP:9752"/>
        <dbReference type="Rhea" id="RHEA-COMP:10505"/>
        <dbReference type="ChEBI" id="CHEBI:15378"/>
        <dbReference type="ChEBI" id="CHEBI:29969"/>
        <dbReference type="ChEBI" id="CHEBI:30616"/>
        <dbReference type="ChEBI" id="CHEBI:33019"/>
        <dbReference type="ChEBI" id="CHEBI:57586"/>
        <dbReference type="ChEBI" id="CHEBI:83144"/>
        <dbReference type="ChEBI" id="CHEBI:456215"/>
        <dbReference type="EC" id="6.3.4.15"/>
    </reaction>
</comment>
<dbReference type="EMBL" id="JBHUMX010000045">
    <property type="protein sequence ID" value="MFD2630664.1"/>
    <property type="molecule type" value="Genomic_DNA"/>
</dbReference>
<dbReference type="PANTHER" id="PTHR12835:SF5">
    <property type="entry name" value="BIOTIN--PROTEIN LIGASE"/>
    <property type="match status" value="1"/>
</dbReference>
<dbReference type="Gene3D" id="1.10.10.10">
    <property type="entry name" value="Winged helix-like DNA-binding domain superfamily/Winged helix DNA-binding domain"/>
    <property type="match status" value="1"/>
</dbReference>
<dbReference type="InterPro" id="IPR036390">
    <property type="entry name" value="WH_DNA-bd_sf"/>
</dbReference>
<dbReference type="InterPro" id="IPR030855">
    <property type="entry name" value="Bifunct_BirA"/>
</dbReference>
<evidence type="ECO:0000313" key="6">
    <source>
        <dbReference type="EMBL" id="MFD2630664.1"/>
    </source>
</evidence>
<keyword evidence="4" id="KW-0805">Transcription regulation</keyword>
<proteinExistence type="inferred from homology"/>
<keyword evidence="3 4" id="KW-0092">Biotin</keyword>
<comment type="similarity">
    <text evidence="4">Belongs to the biotin--protein ligase family.</text>
</comment>
<dbReference type="Pfam" id="PF03099">
    <property type="entry name" value="BPL_LplA_LipB"/>
    <property type="match status" value="1"/>
</dbReference>
<keyword evidence="7" id="KW-1185">Reference proteome</keyword>
<feature type="binding site" evidence="4">
    <location>
        <position position="120"/>
    </location>
    <ligand>
        <name>biotin</name>
        <dbReference type="ChEBI" id="CHEBI:57586"/>
    </ligand>
</feature>
<feature type="domain" description="BPL/LPL catalytic" evidence="5">
    <location>
        <begin position="73"/>
        <end position="264"/>
    </location>
</feature>
<dbReference type="InterPro" id="IPR011991">
    <property type="entry name" value="ArsR-like_HTH"/>
</dbReference>
<dbReference type="EC" id="6.3.4.15" evidence="4"/>
<dbReference type="RefSeq" id="WP_379564134.1">
    <property type="nucleotide sequence ID" value="NZ_CP085256.1"/>
</dbReference>
<keyword evidence="4" id="KW-0547">Nucleotide-binding</keyword>
<dbReference type="PANTHER" id="PTHR12835">
    <property type="entry name" value="BIOTIN PROTEIN LIGASE"/>
    <property type="match status" value="1"/>
</dbReference>
<name>A0ABW5Q560_9BACI</name>
<comment type="function">
    <text evidence="4">Acts both as a biotin--[acetyl-CoA-carboxylase] ligase and a repressor.</text>
</comment>
<evidence type="ECO:0000256" key="4">
    <source>
        <dbReference type="HAMAP-Rule" id="MF_00978"/>
    </source>
</evidence>
<keyword evidence="4" id="KW-0067">ATP-binding</keyword>
<comment type="caution">
    <text evidence="4">Lacks conserved residue(s) required for the propagation of feature annotation.</text>
</comment>
<dbReference type="NCBIfam" id="TIGR00121">
    <property type="entry name" value="birA_ligase"/>
    <property type="match status" value="1"/>
</dbReference>
<dbReference type="Gene3D" id="3.30.930.10">
    <property type="entry name" value="Bira Bifunctional Protein, Domain 2"/>
    <property type="match status" value="1"/>
</dbReference>
<evidence type="ECO:0000256" key="1">
    <source>
        <dbReference type="ARBA" id="ARBA00022598"/>
    </source>
</evidence>
<dbReference type="SUPFAM" id="SSF46785">
    <property type="entry name" value="Winged helix' DNA-binding domain"/>
    <property type="match status" value="1"/>
</dbReference>
<evidence type="ECO:0000256" key="3">
    <source>
        <dbReference type="ARBA" id="ARBA00023267"/>
    </source>
</evidence>
<organism evidence="6 7">
    <name type="scientific">Oceanobacillus kapialis</name>
    <dbReference type="NCBI Taxonomy" id="481353"/>
    <lineage>
        <taxon>Bacteria</taxon>
        <taxon>Bacillati</taxon>
        <taxon>Bacillota</taxon>
        <taxon>Bacilli</taxon>
        <taxon>Bacillales</taxon>
        <taxon>Bacillaceae</taxon>
        <taxon>Oceanobacillus</taxon>
    </lineage>
</organism>
<evidence type="ECO:0000313" key="7">
    <source>
        <dbReference type="Proteomes" id="UP001597451"/>
    </source>
</evidence>
<dbReference type="Proteomes" id="UP001597451">
    <property type="component" value="Unassembled WGS sequence"/>
</dbReference>
<keyword evidence="4" id="KW-0678">Repressor</keyword>
<sequence>MVTIESTRSKLIKLLADAKESYISGQQLSEQLHISRTAIWKHMKELEKDGYVIEAKPKTGYRIKHFSENVSANTLKWGLNTSWLGKEIIHKSTVSSTQLVAHEAARTNAAHGTVIIADEQSSGRGRMDRVWHSKKGKGIWMSVILRPEIPPYMAPQLTLMTATAIADVLDQYDGINPKIKWPNDILIENKKVAGILTEMQAEQDRIQYVVIGMGLNVNQADNELPDAIHYRATSLRKETANEWQIITLVQQILQAMEAQYDTFLKRGFSEIKTKWESYGFRIGEKISYHQGRENKQAIFSGIAADGALLVELANGNKEKIYSAEIDWFVE</sequence>
<accession>A0ABW5Q560</accession>
<dbReference type="PROSITE" id="PS51733">
    <property type="entry name" value="BPL_LPL_CATALYTIC"/>
    <property type="match status" value="1"/>
</dbReference>
<keyword evidence="4" id="KW-0804">Transcription</keyword>
<dbReference type="InterPro" id="IPR036388">
    <property type="entry name" value="WH-like_DNA-bd_sf"/>
</dbReference>
<feature type="binding site" evidence="4">
    <location>
        <position position="191"/>
    </location>
    <ligand>
        <name>biotin</name>
        <dbReference type="ChEBI" id="CHEBI:57586"/>
    </ligand>
</feature>
<keyword evidence="2 4" id="KW-0238">DNA-binding</keyword>
<dbReference type="InterPro" id="IPR045864">
    <property type="entry name" value="aa-tRNA-synth_II/BPL/LPL"/>
</dbReference>
<dbReference type="InterPro" id="IPR004408">
    <property type="entry name" value="Biotin_CoA_COase_ligase"/>
</dbReference>
<dbReference type="GO" id="GO:0004077">
    <property type="term" value="F:biotin--[biotin carboxyl-carrier protein] ligase activity"/>
    <property type="evidence" value="ECO:0007669"/>
    <property type="project" value="UniProtKB-EC"/>
</dbReference>
<dbReference type="Pfam" id="PF02237">
    <property type="entry name" value="BPL_C"/>
    <property type="match status" value="1"/>
</dbReference>
<dbReference type="Pfam" id="PF08279">
    <property type="entry name" value="HTH_11"/>
    <property type="match status" value="1"/>
</dbReference>
<evidence type="ECO:0000259" key="5">
    <source>
        <dbReference type="PROSITE" id="PS51733"/>
    </source>
</evidence>
<dbReference type="HAMAP" id="MF_00978">
    <property type="entry name" value="Bifunct_BirA"/>
    <property type="match status" value="1"/>
</dbReference>
<feature type="binding site" evidence="4">
    <location>
        <begin position="124"/>
        <end position="126"/>
    </location>
    <ligand>
        <name>biotin</name>
        <dbReference type="ChEBI" id="CHEBI:57586"/>
    </ligand>
</feature>
<dbReference type="CDD" id="cd00090">
    <property type="entry name" value="HTH_ARSR"/>
    <property type="match status" value="1"/>
</dbReference>
<dbReference type="InterPro" id="IPR003142">
    <property type="entry name" value="BPL_C"/>
</dbReference>
<reference evidence="7" key="1">
    <citation type="journal article" date="2019" name="Int. J. Syst. Evol. Microbiol.">
        <title>The Global Catalogue of Microorganisms (GCM) 10K type strain sequencing project: providing services to taxonomists for standard genome sequencing and annotation.</title>
        <authorList>
            <consortium name="The Broad Institute Genomics Platform"/>
            <consortium name="The Broad Institute Genome Sequencing Center for Infectious Disease"/>
            <person name="Wu L."/>
            <person name="Ma J."/>
        </authorList>
    </citation>
    <scope>NUCLEOTIDE SEQUENCE [LARGE SCALE GENOMIC DNA]</scope>
    <source>
        <strain evidence="7">TISTR 1858</strain>
    </source>
</reference>